<dbReference type="SUPFAM" id="SSF46934">
    <property type="entry name" value="UBA-like"/>
    <property type="match status" value="1"/>
</dbReference>
<dbReference type="FunFam" id="1.10.286.20:FF:000001">
    <property type="entry name" value="Elongation factor Ts"/>
    <property type="match status" value="1"/>
</dbReference>
<name>A0A0W8FUM8_9ZZZZ</name>
<dbReference type="Gene3D" id="1.10.286.20">
    <property type="match status" value="1"/>
</dbReference>
<evidence type="ECO:0000256" key="1">
    <source>
        <dbReference type="ARBA" id="ARBA00005532"/>
    </source>
</evidence>
<dbReference type="GO" id="GO:0005737">
    <property type="term" value="C:cytoplasm"/>
    <property type="evidence" value="ECO:0007669"/>
    <property type="project" value="UniProtKB-ARBA"/>
</dbReference>
<dbReference type="PANTHER" id="PTHR11741">
    <property type="entry name" value="ELONGATION FACTOR TS"/>
    <property type="match status" value="1"/>
</dbReference>
<feature type="domain" description="Translation elongation factor EFTs/EF1B dimerisation" evidence="4">
    <location>
        <begin position="50"/>
        <end position="197"/>
    </location>
</feature>
<sequence length="201" mass="22770">MEITSAMVKELRVKTGTGMMDCKEALIASNGDFEKAIDYLRTKGLSAATKRSSKAAKDGTIASYIHMGGRIGVMVEINCETDFVAKTDDFQKMAKDVAMHIAASNPFYVRSEEIPADVIEREKEIYRSQLREEKKPEKIWDKIIEGKLKKYYEEVCLLEQKFIKDTDITVGTLLSNTIAKTGENVVIRRFARFQLGEEIKK</sequence>
<comment type="similarity">
    <text evidence="1">Belongs to the EF-Ts family.</text>
</comment>
<dbReference type="PROSITE" id="PS01126">
    <property type="entry name" value="EF_TS_1"/>
    <property type="match status" value="1"/>
</dbReference>
<evidence type="ECO:0000313" key="5">
    <source>
        <dbReference type="EMBL" id="KUG24414.1"/>
    </source>
</evidence>
<dbReference type="InterPro" id="IPR014039">
    <property type="entry name" value="Transl_elong_EFTs/EF1B_dimer"/>
</dbReference>
<dbReference type="Pfam" id="PF00889">
    <property type="entry name" value="EF_TS"/>
    <property type="match status" value="1"/>
</dbReference>
<dbReference type="InterPro" id="IPR036402">
    <property type="entry name" value="EF-Ts_dimer_sf"/>
</dbReference>
<dbReference type="FunFam" id="1.10.8.10:FF:000001">
    <property type="entry name" value="Elongation factor Ts"/>
    <property type="match status" value="1"/>
</dbReference>
<dbReference type="Gene3D" id="1.10.8.10">
    <property type="entry name" value="DNA helicase RuvA subunit, C-terminal domain"/>
    <property type="match status" value="1"/>
</dbReference>
<dbReference type="CDD" id="cd14275">
    <property type="entry name" value="UBA_EF-Ts"/>
    <property type="match status" value="1"/>
</dbReference>
<reference evidence="5" key="1">
    <citation type="journal article" date="2015" name="Proc. Natl. Acad. Sci. U.S.A.">
        <title>Networks of energetic and metabolic interactions define dynamics in microbial communities.</title>
        <authorList>
            <person name="Embree M."/>
            <person name="Liu J.K."/>
            <person name="Al-Bassam M.M."/>
            <person name="Zengler K."/>
        </authorList>
    </citation>
    <scope>NUCLEOTIDE SEQUENCE</scope>
</reference>
<dbReference type="Gene3D" id="3.30.479.20">
    <property type="entry name" value="Elongation factor Ts, dimerisation domain"/>
    <property type="match status" value="1"/>
</dbReference>
<evidence type="ECO:0000259" key="4">
    <source>
        <dbReference type="Pfam" id="PF00889"/>
    </source>
</evidence>
<dbReference type="InterPro" id="IPR018101">
    <property type="entry name" value="Transl_elong_Ts_CS"/>
</dbReference>
<organism evidence="5">
    <name type="scientific">hydrocarbon metagenome</name>
    <dbReference type="NCBI Taxonomy" id="938273"/>
    <lineage>
        <taxon>unclassified sequences</taxon>
        <taxon>metagenomes</taxon>
        <taxon>ecological metagenomes</taxon>
    </lineage>
</organism>
<evidence type="ECO:0000256" key="3">
    <source>
        <dbReference type="ARBA" id="ARBA00022917"/>
    </source>
</evidence>
<dbReference type="NCBIfam" id="TIGR00116">
    <property type="entry name" value="tsf"/>
    <property type="match status" value="2"/>
</dbReference>
<dbReference type="GO" id="GO:0003746">
    <property type="term" value="F:translation elongation factor activity"/>
    <property type="evidence" value="ECO:0007669"/>
    <property type="project" value="UniProtKB-KW"/>
</dbReference>
<dbReference type="PANTHER" id="PTHR11741:SF0">
    <property type="entry name" value="ELONGATION FACTOR TS, MITOCHONDRIAL"/>
    <property type="match status" value="1"/>
</dbReference>
<dbReference type="AlphaFoldDB" id="A0A0W8FUM8"/>
<dbReference type="PROSITE" id="PS01127">
    <property type="entry name" value="EF_TS_2"/>
    <property type="match status" value="1"/>
</dbReference>
<dbReference type="HAMAP" id="MF_00050">
    <property type="entry name" value="EF_Ts"/>
    <property type="match status" value="1"/>
</dbReference>
<protein>
    <submittedName>
        <fullName evidence="5">Translation elongation factor ts</fullName>
    </submittedName>
</protein>
<comment type="caution">
    <text evidence="5">The sequence shown here is derived from an EMBL/GenBank/DDBJ whole genome shotgun (WGS) entry which is preliminary data.</text>
</comment>
<dbReference type="SUPFAM" id="SSF54713">
    <property type="entry name" value="Elongation factor Ts (EF-Ts), dimerisation domain"/>
    <property type="match status" value="1"/>
</dbReference>
<gene>
    <name evidence="5" type="ORF">ASZ90_005791</name>
</gene>
<keyword evidence="2 5" id="KW-0251">Elongation factor</keyword>
<dbReference type="InterPro" id="IPR001816">
    <property type="entry name" value="Transl_elong_EFTs/EF1B"/>
</dbReference>
<evidence type="ECO:0000256" key="2">
    <source>
        <dbReference type="ARBA" id="ARBA00022768"/>
    </source>
</evidence>
<dbReference type="InterPro" id="IPR009060">
    <property type="entry name" value="UBA-like_sf"/>
</dbReference>
<dbReference type="EMBL" id="LNQE01000849">
    <property type="protein sequence ID" value="KUG24414.1"/>
    <property type="molecule type" value="Genomic_DNA"/>
</dbReference>
<proteinExistence type="inferred from homology"/>
<keyword evidence="3" id="KW-0648">Protein biosynthesis</keyword>
<accession>A0A0W8FUM8</accession>